<dbReference type="GeneID" id="20323658"/>
<evidence type="ECO:0000313" key="1">
    <source>
        <dbReference type="EMBL" id="KER22410.1"/>
    </source>
</evidence>
<reference evidence="1 2" key="1">
    <citation type="submission" date="2013-11" db="EMBL/GenBank/DDBJ databases">
        <title>Opisthorchis viverrini - life in the bile duct.</title>
        <authorList>
            <person name="Young N.D."/>
            <person name="Nagarajan N."/>
            <person name="Lin S.J."/>
            <person name="Korhonen P.K."/>
            <person name="Jex A.R."/>
            <person name="Hall R.S."/>
            <person name="Safavi-Hemami H."/>
            <person name="Kaewkong W."/>
            <person name="Bertrand D."/>
            <person name="Gao S."/>
            <person name="Seet Q."/>
            <person name="Wongkham S."/>
            <person name="Teh B.T."/>
            <person name="Wongkham C."/>
            <person name="Intapan P.M."/>
            <person name="Maleewong W."/>
            <person name="Yang X."/>
            <person name="Hu M."/>
            <person name="Wang Z."/>
            <person name="Hofmann A."/>
            <person name="Sternberg P.W."/>
            <person name="Tan P."/>
            <person name="Wang J."/>
            <person name="Gasser R.B."/>
        </authorList>
    </citation>
    <scope>NUCLEOTIDE SEQUENCE [LARGE SCALE GENOMIC DNA]</scope>
</reference>
<organism evidence="1 2">
    <name type="scientific">Opisthorchis viverrini</name>
    <name type="common">Southeast Asian liver fluke</name>
    <dbReference type="NCBI Taxonomy" id="6198"/>
    <lineage>
        <taxon>Eukaryota</taxon>
        <taxon>Metazoa</taxon>
        <taxon>Spiralia</taxon>
        <taxon>Lophotrochozoa</taxon>
        <taxon>Platyhelminthes</taxon>
        <taxon>Trematoda</taxon>
        <taxon>Digenea</taxon>
        <taxon>Opisthorchiida</taxon>
        <taxon>Opisthorchiata</taxon>
        <taxon>Opisthorchiidae</taxon>
        <taxon>Opisthorchis</taxon>
    </lineage>
</organism>
<dbReference type="Proteomes" id="UP000054324">
    <property type="component" value="Unassembled WGS sequence"/>
</dbReference>
<name>A0A074ZGN8_OPIVI</name>
<accession>A0A074ZGN8</accession>
<dbReference type="EMBL" id="KL596900">
    <property type="protein sequence ID" value="KER22410.1"/>
    <property type="molecule type" value="Genomic_DNA"/>
</dbReference>
<proteinExistence type="predicted"/>
<sequence length="199" mass="22138">MMFSGPFSPCIKKAFAEPPPNDIWTHFSLFRGRCQSTDHCSAASTSVWRALALELQDFNSSAKGRHGLTRVCVAAGRGTLSRVPGDRRLRGELILTYALFEQSLANRLWCKHQDVRRRLTPVLESAHALSIKRCGPLQYTCPLYMKICPFQAVRTILHAFFSLIPTPPTVAFGLQPIGKSCALTIVPKPPPTDFDGLRK</sequence>
<evidence type="ECO:0000313" key="2">
    <source>
        <dbReference type="Proteomes" id="UP000054324"/>
    </source>
</evidence>
<keyword evidence="2" id="KW-1185">Reference proteome</keyword>
<dbReference type="AlphaFoldDB" id="A0A074ZGN8"/>
<dbReference type="KEGG" id="ovi:T265_09489"/>
<gene>
    <name evidence="1" type="ORF">T265_09489</name>
</gene>
<dbReference type="OrthoDB" id="62853at2759"/>
<dbReference type="CTD" id="20323658"/>
<protein>
    <submittedName>
        <fullName evidence="1">Uncharacterized protein</fullName>
    </submittedName>
</protein>
<dbReference type="RefSeq" id="XP_009173835.1">
    <property type="nucleotide sequence ID" value="XM_009175571.1"/>
</dbReference>